<dbReference type="PANTHER" id="PTHR43747:SF1">
    <property type="entry name" value="SLR1998 PROTEIN"/>
    <property type="match status" value="1"/>
</dbReference>
<evidence type="ECO:0000313" key="2">
    <source>
        <dbReference type="Proteomes" id="UP000005801"/>
    </source>
</evidence>
<dbReference type="GO" id="GO:0004497">
    <property type="term" value="F:monooxygenase activity"/>
    <property type="evidence" value="ECO:0007669"/>
    <property type="project" value="InterPro"/>
</dbReference>
<dbReference type="SUPFAM" id="SSF51905">
    <property type="entry name" value="FAD/NAD(P)-binding domain"/>
    <property type="match status" value="1"/>
</dbReference>
<dbReference type="Proteomes" id="UP000005801">
    <property type="component" value="Unassembled WGS sequence"/>
</dbReference>
<dbReference type="EMBL" id="ABCS01000004">
    <property type="protein sequence ID" value="EDM81235.1"/>
    <property type="molecule type" value="Genomic_DNA"/>
</dbReference>
<dbReference type="InterPro" id="IPR036188">
    <property type="entry name" value="FAD/NAD-bd_sf"/>
</dbReference>
<gene>
    <name evidence="1" type="ORF">PPSIR1_40165</name>
</gene>
<dbReference type="InterPro" id="IPR006905">
    <property type="entry name" value="Flavin_halogenase"/>
</dbReference>
<dbReference type="STRING" id="391625.PPSIR1_40165"/>
<accession>A6FYG3</accession>
<protein>
    <submittedName>
        <fullName evidence="1">FAD dependent oxidoreductase</fullName>
    </submittedName>
</protein>
<proteinExistence type="predicted"/>
<dbReference type="Pfam" id="PF04820">
    <property type="entry name" value="Trp_halogenase"/>
    <property type="match status" value="2"/>
</dbReference>
<dbReference type="RefSeq" id="WP_006969512.1">
    <property type="nucleotide sequence ID" value="NZ_ABCS01000004.1"/>
</dbReference>
<evidence type="ECO:0000313" key="1">
    <source>
        <dbReference type="EMBL" id="EDM81235.1"/>
    </source>
</evidence>
<dbReference type="OrthoDB" id="103324at2"/>
<reference evidence="1 2" key="1">
    <citation type="submission" date="2007-06" db="EMBL/GenBank/DDBJ databases">
        <authorList>
            <person name="Shimkets L."/>
            <person name="Ferriera S."/>
            <person name="Johnson J."/>
            <person name="Kravitz S."/>
            <person name="Beeson K."/>
            <person name="Sutton G."/>
            <person name="Rogers Y.-H."/>
            <person name="Friedman R."/>
            <person name="Frazier M."/>
            <person name="Venter J.C."/>
        </authorList>
    </citation>
    <scope>NUCLEOTIDE SEQUENCE [LARGE SCALE GENOMIC DNA]</scope>
    <source>
        <strain evidence="1 2">SIR-1</strain>
    </source>
</reference>
<dbReference type="eggNOG" id="COG0644">
    <property type="taxonomic scope" value="Bacteria"/>
</dbReference>
<keyword evidence="2" id="KW-1185">Reference proteome</keyword>
<comment type="caution">
    <text evidence="1">The sequence shown here is derived from an EMBL/GenBank/DDBJ whole genome shotgun (WGS) entry which is preliminary data.</text>
</comment>
<dbReference type="AlphaFoldDB" id="A6FYG3"/>
<name>A6FYG3_9BACT</name>
<dbReference type="InterPro" id="IPR050816">
    <property type="entry name" value="Flavin-dep_Halogenase_NPB"/>
</dbReference>
<dbReference type="Gene3D" id="3.50.50.60">
    <property type="entry name" value="FAD/NAD(P)-binding domain"/>
    <property type="match status" value="1"/>
</dbReference>
<organism evidence="1 2">
    <name type="scientific">Plesiocystis pacifica SIR-1</name>
    <dbReference type="NCBI Taxonomy" id="391625"/>
    <lineage>
        <taxon>Bacteria</taxon>
        <taxon>Pseudomonadati</taxon>
        <taxon>Myxococcota</taxon>
        <taxon>Polyangia</taxon>
        <taxon>Nannocystales</taxon>
        <taxon>Nannocystaceae</taxon>
        <taxon>Plesiocystis</taxon>
    </lineage>
</organism>
<dbReference type="PANTHER" id="PTHR43747">
    <property type="entry name" value="FAD-BINDING PROTEIN"/>
    <property type="match status" value="1"/>
</dbReference>
<sequence>MSNSSSEEHPFDKSCDVLIIGAGLAGSCLARQLHFQMPDLSITVIDKKTSFDYWVGESTLPPWADYAARYLRLGSYLWKKHFMKHGLRFFFDNEGKDLSFDEMSEHGRRHYSTVVSFQLDRATFDRDMVEMNRELGIEVLLGCRVLHRNGTIAPGTAMPGVRIDGEQGHVVETSQGTIRCRWLVDAAGLHSPVARNLATVVDDFERLPVGTYWARYTDINDMDHLGSDEWRRRVAYTDRNLSTNHYMYRGYWIWQIPITDRVTSLGVVFDHTKAPLKMKSADDLTAFFKEHRWGRELLGKDPKALDFLGLKRLPRYVEEFASTDRWFLTGMSNSVVEPLFSSTCVFIAFSNLLIGEMIKRDRAGEQKVFESHVEHFNIFYRAAYEGFINTMDYNGHGSFEGWALYRSTFLNNGLNRVVRAFNEDLAKVIAISEAHVDGCDCSLEGYLDRMLVKGLPGALRRMKDEYVDYLDEKQAYYELNANEFLESTERPSLRYNWWRPQSQDQLISEDQITYQGMFRCYTEQMAEREGIAWNERAFVQHFNPDFSQGQRIAAVVAAMKAANEAGLEPGSTENVWHPSGPPDPTVTGWRRAYRAAK</sequence>